<dbReference type="AlphaFoldDB" id="A0A1W6K773"/>
<protein>
    <submittedName>
        <fullName evidence="1">Uncharacterized protein</fullName>
    </submittedName>
</protein>
<evidence type="ECO:0000313" key="2">
    <source>
        <dbReference type="Proteomes" id="UP000193100"/>
    </source>
</evidence>
<evidence type="ECO:0000313" key="1">
    <source>
        <dbReference type="EMBL" id="ARM83257.1"/>
    </source>
</evidence>
<gene>
    <name evidence="1" type="ORF">MARSALSMR5_01163</name>
</gene>
<organism evidence="1 2">
    <name type="scientific">Marinobacter salarius</name>
    <dbReference type="NCBI Taxonomy" id="1420917"/>
    <lineage>
        <taxon>Bacteria</taxon>
        <taxon>Pseudomonadati</taxon>
        <taxon>Pseudomonadota</taxon>
        <taxon>Gammaproteobacteria</taxon>
        <taxon>Pseudomonadales</taxon>
        <taxon>Marinobacteraceae</taxon>
        <taxon>Marinobacter</taxon>
    </lineage>
</organism>
<dbReference type="EMBL" id="CP020931">
    <property type="protein sequence ID" value="ARM83257.1"/>
    <property type="molecule type" value="Genomic_DNA"/>
</dbReference>
<sequence>MKFPKVTVVLVSAALLFVLWEQTRERPPSVDASRFTNLTANPVERSVAMDWVVKQIPSLCDDTVGQSRRSEAHSTCVSKSEARTSTCRRGIYDRFPSVIASEEVFRDLSITAMNCLVPRSGLVD</sequence>
<dbReference type="GeneID" id="77255135"/>
<name>A0A1W6K773_9GAMM</name>
<dbReference type="Proteomes" id="UP000193100">
    <property type="component" value="Chromosome"/>
</dbReference>
<dbReference type="RefSeq" id="WP_085679556.1">
    <property type="nucleotide sequence ID" value="NZ_CP020931.1"/>
</dbReference>
<proteinExistence type="predicted"/>
<accession>A0A1W6K773</accession>
<reference evidence="1 2" key="1">
    <citation type="submission" date="2017-04" db="EMBL/GenBank/DDBJ databases">
        <title>Genome Sequence of Marinobacter salarius strain SMR5 Isolated from a culture of the Diatom Skeletonema marinoi.</title>
        <authorList>
            <person name="Topel M."/>
            <person name="Pinder M.I.M."/>
            <person name="Johansson O.N."/>
            <person name="Kourtchenko O."/>
            <person name="Godhe A."/>
            <person name="Clarke A.K."/>
        </authorList>
    </citation>
    <scope>NUCLEOTIDE SEQUENCE [LARGE SCALE GENOMIC DNA]</scope>
    <source>
        <strain evidence="1 2">SMR5</strain>
    </source>
</reference>